<dbReference type="RefSeq" id="WP_119151490.1">
    <property type="nucleotide sequence ID" value="NZ_JBHSOV010000041.1"/>
</dbReference>
<accession>A0A398CK36</accession>
<sequence length="210" mass="23018">MRRSAAKAISTGVHDIFIERPVNGTNLIIITTDCGGAAEEGIDANAIPNGTVVRLRRNAVSQLVTTFTESASECTQNAIRISPAMAKKFGIVNDTRYTVTYNSVTRVLRLCRKPVTELQVSPVLSAQQKIGTIGIGDGLAAQFGINLRSGMFITVVRRRVRLRLRYMELFDPDFFSYAYNLNPADALKLGITGKETTSAYNQITRTLVIS</sequence>
<proteinExistence type="predicted"/>
<evidence type="ECO:0000313" key="1">
    <source>
        <dbReference type="EMBL" id="RIE01228.1"/>
    </source>
</evidence>
<comment type="caution">
    <text evidence="1">The sequence shown here is derived from an EMBL/GenBank/DDBJ whole genome shotgun (WGS) entry which is preliminary data.</text>
</comment>
<keyword evidence="2" id="KW-1185">Reference proteome</keyword>
<organism evidence="1 2">
    <name type="scientific">Cohnella faecalis</name>
    <dbReference type="NCBI Taxonomy" id="2315694"/>
    <lineage>
        <taxon>Bacteria</taxon>
        <taxon>Bacillati</taxon>
        <taxon>Bacillota</taxon>
        <taxon>Bacilli</taxon>
        <taxon>Bacillales</taxon>
        <taxon>Paenibacillaceae</taxon>
        <taxon>Cohnella</taxon>
    </lineage>
</organism>
<dbReference type="AlphaFoldDB" id="A0A398CK36"/>
<dbReference type="OrthoDB" id="2612059at2"/>
<dbReference type="Proteomes" id="UP000266340">
    <property type="component" value="Unassembled WGS sequence"/>
</dbReference>
<dbReference type="EMBL" id="QXJM01000040">
    <property type="protein sequence ID" value="RIE01228.1"/>
    <property type="molecule type" value="Genomic_DNA"/>
</dbReference>
<gene>
    <name evidence="1" type="ORF">D3H35_22810</name>
</gene>
<evidence type="ECO:0000313" key="2">
    <source>
        <dbReference type="Proteomes" id="UP000266340"/>
    </source>
</evidence>
<protein>
    <submittedName>
        <fullName evidence="1">Uncharacterized protein</fullName>
    </submittedName>
</protein>
<name>A0A398CK36_9BACL</name>
<reference evidence="1 2" key="1">
    <citation type="submission" date="2018-09" db="EMBL/GenBank/DDBJ databases">
        <title>Cohnella cavernae sp. nov., isolated from a karst cave.</title>
        <authorList>
            <person name="Zhu H."/>
        </authorList>
    </citation>
    <scope>NUCLEOTIDE SEQUENCE [LARGE SCALE GENOMIC DNA]</scope>
    <source>
        <strain evidence="1 2">K2E09-144</strain>
    </source>
</reference>